<dbReference type="GO" id="GO:0008713">
    <property type="term" value="F:ADP-heptose-lipopolysaccharide heptosyltransferase activity"/>
    <property type="evidence" value="ECO:0007669"/>
    <property type="project" value="TreeGrafter"/>
</dbReference>
<dbReference type="GO" id="GO:0005829">
    <property type="term" value="C:cytosol"/>
    <property type="evidence" value="ECO:0007669"/>
    <property type="project" value="TreeGrafter"/>
</dbReference>
<evidence type="ECO:0000256" key="2">
    <source>
        <dbReference type="ARBA" id="ARBA00022679"/>
    </source>
</evidence>
<sequence length="358" mass="39669">MSVPGRVTVHEADSEAGHVIESTQAAVFRLSALGDVVLTTGVLEWWHRTHNLRFTVITREAFAKLFKHHPAVERVVGITPQGLERWFRTANELAKTYGDRMLVDLHGTGRSLLLASLWKGQIRRYPKHSLLRRLYRLGRFDWAGGKLARNSVPQRYAMALDTPPPSAEQLRPKIFLQERELAQARIFLLERGVSNGERPLAALHPYATHAAKAWPHENWFRLVDLLEDGGWDWIVIGQDRAPFLRDRAGARDLTGGSDLRGSCALLAACSVCVTGDSGPMHMATAVGTPVAALFGPTTRAWGFFPSGEHDVVLERALPCRPCSLHGDSGCVRGRECLAAITPEEVYQALIQAASPLRR</sequence>
<dbReference type="GO" id="GO:0009244">
    <property type="term" value="P:lipopolysaccharide core region biosynthetic process"/>
    <property type="evidence" value="ECO:0007669"/>
    <property type="project" value="TreeGrafter"/>
</dbReference>
<dbReference type="PANTHER" id="PTHR30160">
    <property type="entry name" value="TETRAACYLDISACCHARIDE 4'-KINASE-RELATED"/>
    <property type="match status" value="1"/>
</dbReference>
<organism evidence="3 4">
    <name type="scientific">Desulfocurvibacter africanus subsp. africanus str. Walvis Bay</name>
    <dbReference type="NCBI Taxonomy" id="690850"/>
    <lineage>
        <taxon>Bacteria</taxon>
        <taxon>Pseudomonadati</taxon>
        <taxon>Thermodesulfobacteriota</taxon>
        <taxon>Desulfovibrionia</taxon>
        <taxon>Desulfovibrionales</taxon>
        <taxon>Desulfovibrionaceae</taxon>
        <taxon>Desulfocurvibacter</taxon>
    </lineage>
</organism>
<dbReference type="STRING" id="690850.Desaf_3254"/>
<dbReference type="CDD" id="cd03789">
    <property type="entry name" value="GT9_LPS_heptosyltransferase"/>
    <property type="match status" value="1"/>
</dbReference>
<dbReference type="HOGENOM" id="CLU_038371_3_0_7"/>
<dbReference type="InterPro" id="IPR002201">
    <property type="entry name" value="Glyco_trans_9"/>
</dbReference>
<evidence type="ECO:0000313" key="3">
    <source>
        <dbReference type="EMBL" id="EGJ51545.1"/>
    </source>
</evidence>
<dbReference type="EMBL" id="CP003221">
    <property type="protein sequence ID" value="EGJ51545.1"/>
    <property type="molecule type" value="Genomic_DNA"/>
</dbReference>
<keyword evidence="1" id="KW-0328">Glycosyltransferase</keyword>
<gene>
    <name evidence="3" type="ORF">Desaf_3254</name>
</gene>
<keyword evidence="4" id="KW-1185">Reference proteome</keyword>
<dbReference type="Gene3D" id="3.40.50.2000">
    <property type="entry name" value="Glycogen Phosphorylase B"/>
    <property type="match status" value="2"/>
</dbReference>
<evidence type="ECO:0000313" key="4">
    <source>
        <dbReference type="Proteomes" id="UP000007844"/>
    </source>
</evidence>
<dbReference type="RefSeq" id="WP_014261172.1">
    <property type="nucleotide sequence ID" value="NC_016629.1"/>
</dbReference>
<name>F3Z3T0_DESAF</name>
<protein>
    <submittedName>
        <fullName evidence="3">Glycosyl transferase family 9</fullName>
    </submittedName>
</protein>
<dbReference type="AlphaFoldDB" id="F3Z3T0"/>
<proteinExistence type="predicted"/>
<dbReference type="Pfam" id="PF01075">
    <property type="entry name" value="Glyco_transf_9"/>
    <property type="match status" value="1"/>
</dbReference>
<dbReference type="InterPro" id="IPR051199">
    <property type="entry name" value="LPS_LOS_Heptosyltrfase"/>
</dbReference>
<dbReference type="KEGG" id="daf:Desaf_3254"/>
<dbReference type="SUPFAM" id="SSF53756">
    <property type="entry name" value="UDP-Glycosyltransferase/glycogen phosphorylase"/>
    <property type="match status" value="1"/>
</dbReference>
<reference evidence="3 4" key="1">
    <citation type="journal article" date="2011" name="J. Bacteriol.">
        <title>Genome sequence of the mercury-methylating and pleomorphic Desulfovibrio africanus Strain Walvis Bay.</title>
        <authorList>
            <person name="Brown S.D."/>
            <person name="Wall J.D."/>
            <person name="Kucken A.M."/>
            <person name="Gilmour C.C."/>
            <person name="Podar M."/>
            <person name="Brandt C.C."/>
            <person name="Teshima H."/>
            <person name="Detter J.C."/>
            <person name="Han C.S."/>
            <person name="Land M.L."/>
            <person name="Lucas S."/>
            <person name="Han J."/>
            <person name="Pennacchio L."/>
            <person name="Nolan M."/>
            <person name="Pitluck S."/>
            <person name="Woyke T."/>
            <person name="Goodwin L."/>
            <person name="Palumbo A.V."/>
            <person name="Elias D.A."/>
        </authorList>
    </citation>
    <scope>NUCLEOTIDE SEQUENCE [LARGE SCALE GENOMIC DNA]</scope>
    <source>
        <strain evidence="3 4">Walvis Bay</strain>
    </source>
</reference>
<keyword evidence="2 3" id="KW-0808">Transferase</keyword>
<dbReference type="Proteomes" id="UP000007844">
    <property type="component" value="Chromosome"/>
</dbReference>
<evidence type="ECO:0000256" key="1">
    <source>
        <dbReference type="ARBA" id="ARBA00022676"/>
    </source>
</evidence>
<accession>F3Z3T0</accession>
<dbReference type="eggNOG" id="COG0859">
    <property type="taxonomic scope" value="Bacteria"/>
</dbReference>